<sequence>MVVSSSPSRTSHPSPAVYKTQATLSDPQSRHQASPSNLHQRMGSQSPPDPDLFMQKAAERLPKSISRLNTTPTTSARDNRRAAPKNFLDSDDDDDDDDIFGLKNVEPPKDLDQIDHSLPWLHPSGSPTSGRLPRPSTSAATTRSPPQASSGQDHRRTSSRTTNISMRPPRSLDDARSQRRQTEGLPSSRPRAPGKTVSKRTGISTGGARQKTGRKNTSSPSHQTRSISSYPDIDFNLIDDPFKKRDKIPMQSSRNRIETDILNEPPPMIIEVQETQKASTLSPPSDEGGRGSCNNNSNDDKGTSDLAPSSLAGQSQESASSINCEDQSTPSGCEIVPPFSIERQPRRLSFNMYRQRSSHRNGGDPQHEVYALLPLRPPRPLSSPIFVSTTSQKWDRATLFDKGTRGDPANEGGEGSNSTDYEQLDKQAWENPSLIPIATDADPPSVSTLVALPIDDGIAPDGAYSQCSPTIPVADLSESTPPGTVTRSNRLHAYRKRISVHSGQLLAVDQQSSPSPHKKPPQPVASYTTPLTIPRFANASMSTRPGAPSPLSNRLSVANSSDVDSVDNLGLDSPKSLGITVRSPGHRPTVSDSSIASISTQPQIARPSLSLASIRDQAGCDGNNGGGSCGGDEGSDSDSKGCIGQQDGPLAPDASPTTLPRHDDKNSNTNVNSGNGSDNDGDGDDNEYIPFDQVLIPTAFKRIHARLQDPFERETIDETTLRRYELSKKWYAREEKLKLQSTIKHAALGSTPTRKPRNLSPSSGSSSPIAPRGMDTANDPGGDGDGSESPRLPATTSRDPSPTERHRQRVEAHQIPD</sequence>
<gene>
    <name evidence="1" type="ORF">EV182_003045</name>
</gene>
<reference evidence="1" key="1">
    <citation type="submission" date="2022-06" db="EMBL/GenBank/DDBJ databases">
        <title>Phylogenomic reconstructions and comparative analyses of Kickxellomycotina fungi.</title>
        <authorList>
            <person name="Reynolds N.K."/>
            <person name="Stajich J.E."/>
            <person name="Barry K."/>
            <person name="Grigoriev I.V."/>
            <person name="Crous P."/>
            <person name="Smith M.E."/>
        </authorList>
    </citation>
    <scope>NUCLEOTIDE SEQUENCE</scope>
    <source>
        <strain evidence="1">RSA 2271</strain>
    </source>
</reference>
<evidence type="ECO:0000313" key="1">
    <source>
        <dbReference type="EMBL" id="KAJ1678940.1"/>
    </source>
</evidence>
<dbReference type="EMBL" id="JAMZIH010000726">
    <property type="protein sequence ID" value="KAJ1678940.1"/>
    <property type="molecule type" value="Genomic_DNA"/>
</dbReference>
<dbReference type="Proteomes" id="UP001145114">
    <property type="component" value="Unassembled WGS sequence"/>
</dbReference>
<protein>
    <submittedName>
        <fullName evidence="1">Uncharacterized protein</fullName>
    </submittedName>
</protein>
<proteinExistence type="predicted"/>
<feature type="non-terminal residue" evidence="1">
    <location>
        <position position="817"/>
    </location>
</feature>
<organism evidence="1 2">
    <name type="scientific">Spiromyces aspiralis</name>
    <dbReference type="NCBI Taxonomy" id="68401"/>
    <lineage>
        <taxon>Eukaryota</taxon>
        <taxon>Fungi</taxon>
        <taxon>Fungi incertae sedis</taxon>
        <taxon>Zoopagomycota</taxon>
        <taxon>Kickxellomycotina</taxon>
        <taxon>Kickxellomycetes</taxon>
        <taxon>Kickxellales</taxon>
        <taxon>Kickxellaceae</taxon>
        <taxon>Spiromyces</taxon>
    </lineage>
</organism>
<comment type="caution">
    <text evidence="1">The sequence shown here is derived from an EMBL/GenBank/DDBJ whole genome shotgun (WGS) entry which is preliminary data.</text>
</comment>
<keyword evidence="2" id="KW-1185">Reference proteome</keyword>
<name>A0ACC1HUB2_9FUNG</name>
<accession>A0ACC1HUB2</accession>
<evidence type="ECO:0000313" key="2">
    <source>
        <dbReference type="Proteomes" id="UP001145114"/>
    </source>
</evidence>